<evidence type="ECO:0000313" key="6">
    <source>
        <dbReference type="EMBL" id="PJE75473.1"/>
    </source>
</evidence>
<feature type="domain" description="Mur ligase central" evidence="5">
    <location>
        <begin position="93"/>
        <end position="206"/>
    </location>
</feature>
<gene>
    <name evidence="6" type="ORF">COV04_04695</name>
</gene>
<comment type="caution">
    <text evidence="6">The sequence shown here is derived from an EMBL/GenBank/DDBJ whole genome shotgun (WGS) entry which is preliminary data.</text>
</comment>
<dbReference type="SUPFAM" id="SSF53623">
    <property type="entry name" value="MurD-like peptide ligases, catalytic domain"/>
    <property type="match status" value="1"/>
</dbReference>
<keyword evidence="3" id="KW-0067">ATP-binding</keyword>
<dbReference type="Gene3D" id="3.40.1190.10">
    <property type="entry name" value="Mur-like, catalytic domain"/>
    <property type="match status" value="1"/>
</dbReference>
<dbReference type="Pfam" id="PF02875">
    <property type="entry name" value="Mur_ligase_C"/>
    <property type="match status" value="1"/>
</dbReference>
<name>A0A2M8LDF9_9BACT</name>
<dbReference type="Proteomes" id="UP000231152">
    <property type="component" value="Unassembled WGS sequence"/>
</dbReference>
<dbReference type="GO" id="GO:0005524">
    <property type="term" value="F:ATP binding"/>
    <property type="evidence" value="ECO:0007669"/>
    <property type="project" value="UniProtKB-KW"/>
</dbReference>
<dbReference type="AlphaFoldDB" id="A0A2M8LDF9"/>
<evidence type="ECO:0000259" key="4">
    <source>
        <dbReference type="Pfam" id="PF02875"/>
    </source>
</evidence>
<dbReference type="Pfam" id="PF08245">
    <property type="entry name" value="Mur_ligase_M"/>
    <property type="match status" value="2"/>
</dbReference>
<dbReference type="SUPFAM" id="SSF53244">
    <property type="entry name" value="MurD-like peptide ligases, peptide-binding domain"/>
    <property type="match status" value="1"/>
</dbReference>
<evidence type="ECO:0000256" key="1">
    <source>
        <dbReference type="ARBA" id="ARBA00022598"/>
    </source>
</evidence>
<feature type="domain" description="Mur ligase C-terminal" evidence="4">
    <location>
        <begin position="270"/>
        <end position="398"/>
    </location>
</feature>
<dbReference type="GO" id="GO:0016881">
    <property type="term" value="F:acid-amino acid ligase activity"/>
    <property type="evidence" value="ECO:0007669"/>
    <property type="project" value="InterPro"/>
</dbReference>
<reference evidence="6 7" key="1">
    <citation type="submission" date="2017-09" db="EMBL/GenBank/DDBJ databases">
        <title>Depth-based differentiation of microbial function through sediment-hosted aquifers and enrichment of novel symbionts in the deep terrestrial subsurface.</title>
        <authorList>
            <person name="Probst A.J."/>
            <person name="Ladd B."/>
            <person name="Jarett J.K."/>
            <person name="Geller-Mcgrath D.E."/>
            <person name="Sieber C.M."/>
            <person name="Emerson J.B."/>
            <person name="Anantharaman K."/>
            <person name="Thomas B.C."/>
            <person name="Malmstrom R."/>
            <person name="Stieglmeier M."/>
            <person name="Klingl A."/>
            <person name="Woyke T."/>
            <person name="Ryan C.M."/>
            <person name="Banfield J.F."/>
        </authorList>
    </citation>
    <scope>NUCLEOTIDE SEQUENCE [LARGE SCALE GENOMIC DNA]</scope>
    <source>
        <strain evidence="6">CG10_big_fil_rev_8_21_14_0_10_48_11</strain>
    </source>
</reference>
<dbReference type="PANTHER" id="PTHR43024:SF1">
    <property type="entry name" value="UDP-N-ACETYLMURAMOYL-TRIPEPTIDE--D-ALANYL-D-ALANINE LIGASE"/>
    <property type="match status" value="1"/>
</dbReference>
<evidence type="ECO:0000256" key="3">
    <source>
        <dbReference type="ARBA" id="ARBA00022840"/>
    </source>
</evidence>
<evidence type="ECO:0008006" key="8">
    <source>
        <dbReference type="Google" id="ProtNLM"/>
    </source>
</evidence>
<keyword evidence="2" id="KW-0547">Nucleotide-binding</keyword>
<organism evidence="6 7">
    <name type="scientific">Candidatus Uhrbacteria bacterium CG10_big_fil_rev_8_21_14_0_10_48_11</name>
    <dbReference type="NCBI Taxonomy" id="1975037"/>
    <lineage>
        <taxon>Bacteria</taxon>
        <taxon>Candidatus Uhriibacteriota</taxon>
    </lineage>
</organism>
<protein>
    <recommendedName>
        <fullName evidence="8">UDP-N-acetylmuramoyl-tripeptide--D-alanyl-D-alanine ligase</fullName>
    </recommendedName>
</protein>
<sequence length="431" mass="46974">MRKILYTYLAVLARLLLKRYKPLIIAVTGSVGKTTTKDMIAAALSSSYRVRASACSYNNEVGMPLTIIGVPSGHRSIFGWLGVIVNATSLIFFYQKRYPQVLILEMGADHPGDLAYLTSLAKPDISVLAAISSAHLEFFKSLEEVAMEKRTILENLKPKGIAVLNEDDAMVLASKVRKDVTVFRYGLSDKADVTATEPRPYFNGIEEKHIDGGITFKLNYKGSSVPVHFEGILGKPAIASALAATSVGLSLGMNLVDISHAFEKYRGTPGRLRLLAGVKGTTIIDDSYNASPIAMVAAVTALAETPKEKKQWRWAILGDMAELGSETERGHEAVGKELAKQQIDGLVTVGERARMIAQAARGAGLDARNIFSFSKAEEAGKFLQERLETGDVVLIKGSQIMRMEKIVKEIMADPKNAKTLLVRQGSEWQTL</sequence>
<evidence type="ECO:0000313" key="7">
    <source>
        <dbReference type="Proteomes" id="UP000231152"/>
    </source>
</evidence>
<evidence type="ECO:0000259" key="5">
    <source>
        <dbReference type="Pfam" id="PF08245"/>
    </source>
</evidence>
<accession>A0A2M8LDF9</accession>
<dbReference type="InterPro" id="IPR036615">
    <property type="entry name" value="Mur_ligase_C_dom_sf"/>
</dbReference>
<feature type="domain" description="Mur ligase central" evidence="5">
    <location>
        <begin position="27"/>
        <end position="68"/>
    </location>
</feature>
<dbReference type="PANTHER" id="PTHR43024">
    <property type="entry name" value="UDP-N-ACETYLMURAMOYL-TRIPEPTIDE--D-ALANYL-D-ALANINE LIGASE"/>
    <property type="match status" value="1"/>
</dbReference>
<proteinExistence type="predicted"/>
<dbReference type="InterPro" id="IPR013221">
    <property type="entry name" value="Mur_ligase_cen"/>
</dbReference>
<keyword evidence="1" id="KW-0436">Ligase</keyword>
<dbReference type="InterPro" id="IPR051046">
    <property type="entry name" value="MurCDEF_CellWall_CoF430Synth"/>
</dbReference>
<dbReference type="InterPro" id="IPR004101">
    <property type="entry name" value="Mur_ligase_C"/>
</dbReference>
<dbReference type="InterPro" id="IPR036565">
    <property type="entry name" value="Mur-like_cat_sf"/>
</dbReference>
<dbReference type="EMBL" id="PFET01000016">
    <property type="protein sequence ID" value="PJE75473.1"/>
    <property type="molecule type" value="Genomic_DNA"/>
</dbReference>
<dbReference type="Gene3D" id="3.90.190.20">
    <property type="entry name" value="Mur ligase, C-terminal domain"/>
    <property type="match status" value="1"/>
</dbReference>
<evidence type="ECO:0000256" key="2">
    <source>
        <dbReference type="ARBA" id="ARBA00022741"/>
    </source>
</evidence>